<feature type="transmembrane region" description="Helical" evidence="6">
    <location>
        <begin position="395"/>
        <end position="418"/>
    </location>
</feature>
<dbReference type="GO" id="GO:0042910">
    <property type="term" value="F:xenobiotic transmembrane transporter activity"/>
    <property type="evidence" value="ECO:0007669"/>
    <property type="project" value="InterPro"/>
</dbReference>
<evidence type="ECO:0000256" key="6">
    <source>
        <dbReference type="SAM" id="Phobius"/>
    </source>
</evidence>
<comment type="subcellular location">
    <subcellularLocation>
        <location evidence="1">Cell membrane</location>
        <topology evidence="1">Multi-pass membrane protein</topology>
    </subcellularLocation>
</comment>
<sequence>MALLVKLQKENFMNTLAKHFSLGGLLRFAAPAVGMMLVISIYTVTDGIFIGRYAGSLALAASNIVYPALNLVFGLSIMLSSGGSALVAKTLGEGDAALARGRFTLLAVVGAALGILFAGTVFLFMEPILALLGASPELYADCRAYLSANMFFAPFVVLMIIFNAFYIADGRPVQGFLVSLTAGLVNVGLDYVFLAHFGMGIFGAGLATGISDVVAAVLGLVYFSRYSRTLAFERFSFVVRPLFQALYNGSSEMVTQLSVGITTYLFNLVTFSYAGADGVAAISVILYAEMLLTAILMGFANGVAPVFSYQFGAKGYAELLRLLRLSLGIIFLFGILSFAAANIFAVPLMTLFLPDGGRAYALALGGFGLFSWSFLLCGFNLFSSTFFTALSDGRMSAILSFVRNLVGIVVFLLLLPHFFGLDGAWLAVPAADAAAVLLSFRQLWGAARSFREEKAAGAVILER</sequence>
<evidence type="ECO:0000256" key="5">
    <source>
        <dbReference type="ARBA" id="ARBA00023136"/>
    </source>
</evidence>
<feature type="transmembrane region" description="Helical" evidence="6">
    <location>
        <begin position="325"/>
        <end position="353"/>
    </location>
</feature>
<evidence type="ECO:0000313" key="7">
    <source>
        <dbReference type="EMBL" id="EEX76258.1"/>
    </source>
</evidence>
<dbReference type="GO" id="GO:0005886">
    <property type="term" value="C:plasma membrane"/>
    <property type="evidence" value="ECO:0007669"/>
    <property type="project" value="UniProtKB-SubCell"/>
</dbReference>
<dbReference type="Proteomes" id="UP000003505">
    <property type="component" value="Unassembled WGS sequence"/>
</dbReference>
<comment type="caution">
    <text evidence="7">The sequence shown here is derived from an EMBL/GenBank/DDBJ whole genome shotgun (WGS) entry which is preliminary data.</text>
</comment>
<organism evidence="7 8">
    <name type="scientific">Selenomonas sputigena (strain ATCC 35185 / DSM 20758 / CCUG 44933 / VPI D19B-28)</name>
    <dbReference type="NCBI Taxonomy" id="546271"/>
    <lineage>
        <taxon>Bacteria</taxon>
        <taxon>Bacillati</taxon>
        <taxon>Bacillota</taxon>
        <taxon>Negativicutes</taxon>
        <taxon>Selenomonadales</taxon>
        <taxon>Selenomonadaceae</taxon>
        <taxon>Selenomonas</taxon>
    </lineage>
</organism>
<dbReference type="STRING" id="546271.Selsp_0288"/>
<evidence type="ECO:0000256" key="2">
    <source>
        <dbReference type="ARBA" id="ARBA00022475"/>
    </source>
</evidence>
<dbReference type="InterPro" id="IPR002528">
    <property type="entry name" value="MATE_fam"/>
</dbReference>
<evidence type="ECO:0000256" key="4">
    <source>
        <dbReference type="ARBA" id="ARBA00022989"/>
    </source>
</evidence>
<gene>
    <name evidence="7" type="ORF">SELSPUOL_02423</name>
</gene>
<accession>C9LY64</accession>
<dbReference type="AlphaFoldDB" id="C9LY64"/>
<feature type="transmembrane region" description="Helical" evidence="6">
    <location>
        <begin position="424"/>
        <end position="444"/>
    </location>
</feature>
<name>C9LY64_SELS3</name>
<dbReference type="EMBL" id="ACKP02000050">
    <property type="protein sequence ID" value="EEX76258.1"/>
    <property type="molecule type" value="Genomic_DNA"/>
</dbReference>
<dbReference type="PANTHER" id="PTHR43823">
    <property type="entry name" value="SPORULATION PROTEIN YKVU"/>
    <property type="match status" value="1"/>
</dbReference>
<feature type="transmembrane region" description="Helical" evidence="6">
    <location>
        <begin position="20"/>
        <end position="44"/>
    </location>
</feature>
<keyword evidence="5 6" id="KW-0472">Membrane</keyword>
<dbReference type="eggNOG" id="COG0534">
    <property type="taxonomic scope" value="Bacteria"/>
</dbReference>
<reference evidence="7 8" key="1">
    <citation type="submission" date="2009-09" db="EMBL/GenBank/DDBJ databases">
        <authorList>
            <person name="Weinstock G."/>
            <person name="Sodergren E."/>
            <person name="Clifton S."/>
            <person name="Fulton L."/>
            <person name="Fulton B."/>
            <person name="Courtney L."/>
            <person name="Fronick C."/>
            <person name="Harrison M."/>
            <person name="Strong C."/>
            <person name="Farmer C."/>
            <person name="Delahaunty K."/>
            <person name="Markovic C."/>
            <person name="Hall O."/>
            <person name="Minx P."/>
            <person name="Tomlinson C."/>
            <person name="Mitreva M."/>
            <person name="Nelson J."/>
            <person name="Hou S."/>
            <person name="Wollam A."/>
            <person name="Pepin K.H."/>
            <person name="Johnson M."/>
            <person name="Bhonagiri V."/>
            <person name="Nash W.E."/>
            <person name="Warren W."/>
            <person name="Chinwalla A."/>
            <person name="Mardis E.R."/>
            <person name="Wilson R.K."/>
        </authorList>
    </citation>
    <scope>NUCLEOTIDE SEQUENCE [LARGE SCALE GENOMIC DNA]</scope>
    <source>
        <strain evidence="8">ATCC 35185 / DSM 20758 / VPI D19B-28</strain>
    </source>
</reference>
<feature type="transmembrane region" description="Helical" evidence="6">
    <location>
        <begin position="64"/>
        <end position="91"/>
    </location>
</feature>
<feature type="transmembrane region" description="Helical" evidence="6">
    <location>
        <begin position="278"/>
        <end position="304"/>
    </location>
</feature>
<feature type="transmembrane region" description="Helical" evidence="6">
    <location>
        <begin position="200"/>
        <end position="224"/>
    </location>
</feature>
<feature type="transmembrane region" description="Helical" evidence="6">
    <location>
        <begin position="359"/>
        <end position="383"/>
    </location>
</feature>
<keyword evidence="2" id="KW-1003">Cell membrane</keyword>
<feature type="transmembrane region" description="Helical" evidence="6">
    <location>
        <begin position="103"/>
        <end position="125"/>
    </location>
</feature>
<dbReference type="PANTHER" id="PTHR43823:SF3">
    <property type="entry name" value="MULTIDRUG EXPORT PROTEIN MEPA"/>
    <property type="match status" value="1"/>
</dbReference>
<dbReference type="GO" id="GO:0015297">
    <property type="term" value="F:antiporter activity"/>
    <property type="evidence" value="ECO:0007669"/>
    <property type="project" value="InterPro"/>
</dbReference>
<protein>
    <submittedName>
        <fullName evidence="7">MATE efflux family protein</fullName>
    </submittedName>
</protein>
<evidence type="ECO:0000256" key="1">
    <source>
        <dbReference type="ARBA" id="ARBA00004651"/>
    </source>
</evidence>
<evidence type="ECO:0000256" key="3">
    <source>
        <dbReference type="ARBA" id="ARBA00022692"/>
    </source>
</evidence>
<dbReference type="Pfam" id="PF01554">
    <property type="entry name" value="MatE"/>
    <property type="match status" value="2"/>
</dbReference>
<feature type="transmembrane region" description="Helical" evidence="6">
    <location>
        <begin position="175"/>
        <end position="194"/>
    </location>
</feature>
<keyword evidence="4 6" id="KW-1133">Transmembrane helix</keyword>
<keyword evidence="3 6" id="KW-0812">Transmembrane</keyword>
<proteinExistence type="predicted"/>
<feature type="transmembrane region" description="Helical" evidence="6">
    <location>
        <begin position="145"/>
        <end position="168"/>
    </location>
</feature>
<dbReference type="InterPro" id="IPR051327">
    <property type="entry name" value="MATE_MepA_subfamily"/>
</dbReference>
<evidence type="ECO:0000313" key="8">
    <source>
        <dbReference type="Proteomes" id="UP000003505"/>
    </source>
</evidence>